<accession>A0A2P2NB40</accession>
<dbReference type="EMBL" id="GGEC01059193">
    <property type="protein sequence ID" value="MBX39677.1"/>
    <property type="molecule type" value="Transcribed_RNA"/>
</dbReference>
<organism evidence="1">
    <name type="scientific">Rhizophora mucronata</name>
    <name type="common">Asiatic mangrove</name>
    <dbReference type="NCBI Taxonomy" id="61149"/>
    <lineage>
        <taxon>Eukaryota</taxon>
        <taxon>Viridiplantae</taxon>
        <taxon>Streptophyta</taxon>
        <taxon>Embryophyta</taxon>
        <taxon>Tracheophyta</taxon>
        <taxon>Spermatophyta</taxon>
        <taxon>Magnoliopsida</taxon>
        <taxon>eudicotyledons</taxon>
        <taxon>Gunneridae</taxon>
        <taxon>Pentapetalae</taxon>
        <taxon>rosids</taxon>
        <taxon>fabids</taxon>
        <taxon>Malpighiales</taxon>
        <taxon>Rhizophoraceae</taxon>
        <taxon>Rhizophora</taxon>
    </lineage>
</organism>
<proteinExistence type="predicted"/>
<sequence>MTGLVFPVLCHLVSPPCKSHSF</sequence>
<dbReference type="AlphaFoldDB" id="A0A2P2NB40"/>
<evidence type="ECO:0000313" key="1">
    <source>
        <dbReference type="EMBL" id="MBX39677.1"/>
    </source>
</evidence>
<protein>
    <submittedName>
        <fullName evidence="1">Uncharacterized protein</fullName>
    </submittedName>
</protein>
<name>A0A2P2NB40_RHIMU</name>
<reference evidence="1" key="1">
    <citation type="submission" date="2018-02" db="EMBL/GenBank/DDBJ databases">
        <title>Rhizophora mucronata_Transcriptome.</title>
        <authorList>
            <person name="Meera S.P."/>
            <person name="Sreeshan A."/>
            <person name="Augustine A."/>
        </authorList>
    </citation>
    <scope>NUCLEOTIDE SEQUENCE</scope>
    <source>
        <tissue evidence="1">Leaf</tissue>
    </source>
</reference>